<proteinExistence type="predicted"/>
<name>A0A2V3ZUC8_9BACT</name>
<protein>
    <submittedName>
        <fullName evidence="1">Uncharacterized protein</fullName>
    </submittedName>
</protein>
<comment type="caution">
    <text evidence="1">The sequence shown here is derived from an EMBL/GenBank/DDBJ whole genome shotgun (WGS) entry which is preliminary data.</text>
</comment>
<accession>A0A2V3ZUC8</accession>
<evidence type="ECO:0000313" key="1">
    <source>
        <dbReference type="EMBL" id="PXX97889.1"/>
    </source>
</evidence>
<reference evidence="1 2" key="1">
    <citation type="submission" date="2018-05" db="EMBL/GenBank/DDBJ databases">
        <title>Marinifilum breve JC075T sp. nov., a marine bacterium isolated from Yongle Blue Hole in the South China Sea.</title>
        <authorList>
            <person name="Fu T."/>
        </authorList>
    </citation>
    <scope>NUCLEOTIDE SEQUENCE [LARGE SCALE GENOMIC DNA]</scope>
    <source>
        <strain evidence="1 2">JC075</strain>
    </source>
</reference>
<dbReference type="AlphaFoldDB" id="A0A2V3ZUC8"/>
<sequence length="159" mass="18425">MKNNDLIQVVFTEEELTATNTNLDTLLALANKNAPGLTPEQRSAYGAINETNKLLVNKAKVIMEENPKYIPAFVNMDEFGNDFNAREDIEGMIRKLDQIRLKLNDTKILLDNDNYNDAMAFYRSVRYFAKEHDQEAMPLYDELKQFFPNHSTQKEEEVK</sequence>
<dbReference type="EMBL" id="QFLI01000009">
    <property type="protein sequence ID" value="PXX97889.1"/>
    <property type="molecule type" value="Genomic_DNA"/>
</dbReference>
<organism evidence="1 2">
    <name type="scientific">Marinifilum breve</name>
    <dbReference type="NCBI Taxonomy" id="2184082"/>
    <lineage>
        <taxon>Bacteria</taxon>
        <taxon>Pseudomonadati</taxon>
        <taxon>Bacteroidota</taxon>
        <taxon>Bacteroidia</taxon>
        <taxon>Marinilabiliales</taxon>
        <taxon>Marinifilaceae</taxon>
    </lineage>
</organism>
<evidence type="ECO:0000313" key="2">
    <source>
        <dbReference type="Proteomes" id="UP000248079"/>
    </source>
</evidence>
<gene>
    <name evidence="1" type="ORF">DF185_18145</name>
</gene>
<dbReference type="OrthoDB" id="5952844at2"/>
<keyword evidence="2" id="KW-1185">Reference proteome</keyword>
<dbReference type="Proteomes" id="UP000248079">
    <property type="component" value="Unassembled WGS sequence"/>
</dbReference>
<dbReference type="RefSeq" id="WP_110362275.1">
    <property type="nucleotide sequence ID" value="NZ_QFLI01000009.1"/>
</dbReference>